<keyword evidence="2" id="KW-1185">Reference proteome</keyword>
<organism evidence="1 2">
    <name type="scientific">Entamoeba invadens IP1</name>
    <dbReference type="NCBI Taxonomy" id="370355"/>
    <lineage>
        <taxon>Eukaryota</taxon>
        <taxon>Amoebozoa</taxon>
        <taxon>Evosea</taxon>
        <taxon>Archamoebae</taxon>
        <taxon>Mastigamoebida</taxon>
        <taxon>Entamoebidae</taxon>
        <taxon>Entamoeba</taxon>
    </lineage>
</organism>
<dbReference type="InterPro" id="IPR011990">
    <property type="entry name" value="TPR-like_helical_dom_sf"/>
</dbReference>
<dbReference type="AlphaFoldDB" id="A0A0A1UBX7"/>
<dbReference type="Gene3D" id="1.25.40.10">
    <property type="entry name" value="Tetratricopeptide repeat domain"/>
    <property type="match status" value="1"/>
</dbReference>
<dbReference type="GeneID" id="14891742"/>
<dbReference type="KEGG" id="eiv:EIN_371120"/>
<proteinExistence type="predicted"/>
<evidence type="ECO:0000313" key="1">
    <source>
        <dbReference type="EMBL" id="ELP92710.1"/>
    </source>
</evidence>
<evidence type="ECO:0000313" key="2">
    <source>
        <dbReference type="Proteomes" id="UP000014680"/>
    </source>
</evidence>
<gene>
    <name evidence="1" type="ORF">EIN_371120</name>
</gene>
<dbReference type="EMBL" id="KB206332">
    <property type="protein sequence ID" value="ELP92710.1"/>
    <property type="molecule type" value="Genomic_DNA"/>
</dbReference>
<dbReference type="OMA" id="ETCKEDV"/>
<accession>A0A0A1UBX7</accession>
<reference evidence="1 2" key="1">
    <citation type="submission" date="2012-10" db="EMBL/GenBank/DDBJ databases">
        <authorList>
            <person name="Zafar N."/>
            <person name="Inman J."/>
            <person name="Hall N."/>
            <person name="Lorenzi H."/>
            <person name="Caler E."/>
        </authorList>
    </citation>
    <scope>NUCLEOTIDE SEQUENCE [LARGE SCALE GENOMIC DNA]</scope>
    <source>
        <strain evidence="1 2">IP1</strain>
    </source>
</reference>
<dbReference type="RefSeq" id="XP_004259481.1">
    <property type="nucleotide sequence ID" value="XM_004259433.1"/>
</dbReference>
<dbReference type="VEuPathDB" id="AmoebaDB:EIN_371120"/>
<dbReference type="Proteomes" id="UP000014680">
    <property type="component" value="Unassembled WGS sequence"/>
</dbReference>
<name>A0A0A1UBX7_ENTIV</name>
<protein>
    <submittedName>
        <fullName evidence="1">Uncharacterized protein</fullName>
    </submittedName>
</protein>
<sequence length="274" mass="31336">MNALDKIFDTLHQNVKEGKLYEALMQYKSLYSRYVRRSPTHGLSIITDGCTLLSQEKDLNAFYGLVDFYVKILTAKKEAVTEEEVNPLLAIKNTPIDKEKEKALEEIFELCQRNKLSAISNTFAMEMCLVNVKLNNIQKAVNYSIGNVKLFESVMKEIEQSETVKHEHVYLLTTLKTLLVEPKLARNLYSFVESNYKGILGTRESQASVLLTVLVMKVVEQIDPLDKICEAFGKAEGAFKDVFETCKEDVGMLKAKYFTPQKERTQFNPFIQPH</sequence>
<dbReference type="OrthoDB" id="29033at2759"/>